<dbReference type="SMART" id="SM00181">
    <property type="entry name" value="EGF"/>
    <property type="match status" value="7"/>
</dbReference>
<evidence type="ECO:0000256" key="4">
    <source>
        <dbReference type="PROSITE-ProRule" id="PRU00076"/>
    </source>
</evidence>
<dbReference type="Pfam" id="PF23093">
    <property type="entry name" value="GBD_Tenm3"/>
    <property type="match status" value="1"/>
</dbReference>
<evidence type="ECO:0000256" key="3">
    <source>
        <dbReference type="ARBA" id="ARBA00023157"/>
    </source>
</evidence>
<feature type="domain" description="EGF-like" evidence="6">
    <location>
        <begin position="302"/>
        <end position="333"/>
    </location>
</feature>
<dbReference type="Gene3D" id="2.180.10.10">
    <property type="entry name" value="RHS repeat-associated core"/>
    <property type="match status" value="1"/>
</dbReference>
<dbReference type="CDD" id="cd00054">
    <property type="entry name" value="EGF_CA"/>
    <property type="match status" value="1"/>
</dbReference>
<dbReference type="InterPro" id="IPR057629">
    <property type="entry name" value="Teneurin1-4_GBD"/>
</dbReference>
<proteinExistence type="predicted"/>
<keyword evidence="9" id="KW-1185">Reference proteome</keyword>
<dbReference type="InterPro" id="IPR056820">
    <property type="entry name" value="TEN_TTR-like"/>
</dbReference>
<dbReference type="InterPro" id="IPR056823">
    <property type="entry name" value="TEN-like_YD-shell"/>
</dbReference>
<dbReference type="Gene3D" id="2.10.25.10">
    <property type="entry name" value="Laminin"/>
    <property type="match status" value="5"/>
</dbReference>
<evidence type="ECO:0000313" key="8">
    <source>
        <dbReference type="Proteomes" id="UP000038040"/>
    </source>
</evidence>
<dbReference type="STRING" id="318479.A0A158Q2U1"/>
<gene>
    <name evidence="7" type="ORF">DME_LOCUS5187</name>
</gene>
<dbReference type="OrthoDB" id="442731at2759"/>
<dbReference type="GO" id="GO:0008045">
    <property type="term" value="P:motor neuron axon guidance"/>
    <property type="evidence" value="ECO:0007669"/>
    <property type="project" value="TreeGrafter"/>
</dbReference>
<feature type="disulfide bond" evidence="4">
    <location>
        <begin position="405"/>
        <end position="414"/>
    </location>
</feature>
<evidence type="ECO:0000259" key="6">
    <source>
        <dbReference type="PROSITE" id="PS50026"/>
    </source>
</evidence>
<dbReference type="Proteomes" id="UP000038040">
    <property type="component" value="Unplaced"/>
</dbReference>
<dbReference type="InterPro" id="IPR051216">
    <property type="entry name" value="Teneurin"/>
</dbReference>
<dbReference type="InterPro" id="IPR011042">
    <property type="entry name" value="6-blade_b-propeller_TolB-like"/>
</dbReference>
<dbReference type="InterPro" id="IPR000742">
    <property type="entry name" value="EGF"/>
</dbReference>
<dbReference type="Pfam" id="PF25023">
    <property type="entry name" value="TEN_YD-shell"/>
    <property type="match status" value="1"/>
</dbReference>
<evidence type="ECO:0000256" key="5">
    <source>
        <dbReference type="SAM" id="Phobius"/>
    </source>
</evidence>
<dbReference type="PANTHER" id="PTHR11219:SF69">
    <property type="entry name" value="TENEURIN-A"/>
    <property type="match status" value="1"/>
</dbReference>
<dbReference type="PROSITE" id="PS50026">
    <property type="entry name" value="EGF_3"/>
    <property type="match status" value="2"/>
</dbReference>
<protein>
    <submittedName>
        <fullName evidence="10">Teneurin-1</fullName>
    </submittedName>
</protein>
<keyword evidence="1 4" id="KW-0245">EGF-like domain</keyword>
<organism evidence="8 10">
    <name type="scientific">Dracunculus medinensis</name>
    <name type="common">Guinea worm</name>
    <dbReference type="NCBI Taxonomy" id="318479"/>
    <lineage>
        <taxon>Eukaryota</taxon>
        <taxon>Metazoa</taxon>
        <taxon>Ecdysozoa</taxon>
        <taxon>Nematoda</taxon>
        <taxon>Chromadorea</taxon>
        <taxon>Rhabditida</taxon>
        <taxon>Spirurina</taxon>
        <taxon>Dracunculoidea</taxon>
        <taxon>Dracunculidae</taxon>
        <taxon>Dracunculus</taxon>
    </lineage>
</organism>
<feature type="disulfide bond" evidence="4">
    <location>
        <begin position="306"/>
        <end position="316"/>
    </location>
</feature>
<evidence type="ECO:0000256" key="2">
    <source>
        <dbReference type="ARBA" id="ARBA00022737"/>
    </source>
</evidence>
<dbReference type="AlphaFoldDB" id="A0A158Q2U1"/>
<reference evidence="10" key="1">
    <citation type="submission" date="2016-04" db="UniProtKB">
        <authorList>
            <consortium name="WormBaseParasite"/>
        </authorList>
    </citation>
    <scope>IDENTIFICATION</scope>
</reference>
<dbReference type="EMBL" id="UYYG01001151">
    <property type="protein sequence ID" value="VDN55214.1"/>
    <property type="molecule type" value="Genomic_DNA"/>
</dbReference>
<comment type="caution">
    <text evidence="4">Lacks conserved residue(s) required for the propagation of feature annotation.</text>
</comment>
<dbReference type="Pfam" id="PF24329">
    <property type="entry name" value="FN-plug_TEN1-4"/>
    <property type="match status" value="1"/>
</dbReference>
<evidence type="ECO:0000313" key="10">
    <source>
        <dbReference type="WBParaSite" id="DME_0000082701-mRNA-1"/>
    </source>
</evidence>
<dbReference type="Pfam" id="PF25024">
    <property type="entry name" value="EGF_TEN"/>
    <property type="match status" value="1"/>
</dbReference>
<dbReference type="PROSITE" id="PS00022">
    <property type="entry name" value="EGF_1"/>
    <property type="match status" value="5"/>
</dbReference>
<keyword evidence="3 4" id="KW-1015">Disulfide bond</keyword>
<dbReference type="SUPFAM" id="SSF63825">
    <property type="entry name" value="YWTD domain"/>
    <property type="match status" value="1"/>
</dbReference>
<dbReference type="PANTHER" id="PTHR11219">
    <property type="entry name" value="TENEURIN AND N-ACETYLGLUCOSAMINE-1-PHOSPHODIESTER ALPHA-N-ACETYLGLUCOSAMINIDASE"/>
    <property type="match status" value="1"/>
</dbReference>
<dbReference type="Proteomes" id="UP000274756">
    <property type="component" value="Unassembled WGS sequence"/>
</dbReference>
<dbReference type="WBParaSite" id="DME_0000082701-mRNA-1">
    <property type="protein sequence ID" value="DME_0000082701-mRNA-1"/>
    <property type="gene ID" value="DME_0000082701"/>
</dbReference>
<dbReference type="PROSITE" id="PS01186">
    <property type="entry name" value="EGF_2"/>
    <property type="match status" value="4"/>
</dbReference>
<evidence type="ECO:0000313" key="9">
    <source>
        <dbReference type="Proteomes" id="UP000274756"/>
    </source>
</evidence>
<sequence>MINATTNLNTSPSALTQCFDSAFYRSNLTTPTKVTLSKSKSRFGSNFIKDARAYGSEYEVKKAVLDVCNNGMDEKERITGICSWKRIAICLFLSLVFSGFIIIFLLLSRDHSRHIFAHSSRSVFPSASGPYVGSRRDLRTEQPPPLLVLPESFELGKTVEGELPSGVIIYTKFSLQHDNRISFNISMGPRAQFVIYGRQTVLPSPTLFDFSDIVRADRLHIRTNSFQRFKRFYPSTVSLLPEIANYHLLLRYSQNFQLYRSVILTHYLVAGRWHLAFLNDGPQHELIHLSVNIASEYKGDEKKENCRHDCMGRGECRNGKCHCFPGYTGSYCEEIYEFLIFALASGIPSLDSCPVLCSGNGIFSGGRCVCHEGFKGIDCDQLSHWCEVPNCNGHGSCNQNGECECDNGWKGKYCSEKDCADPNCGGYGICYDGQCFCASGYGGLNCRELLSAELACALNSQHANEKFDKANENIDAFCNSRGRIDPETNNCRCIPSYHGVNCQLSRCQVECVHGSCGDGVCECLPGWTGIDCRERKCLTGCEEKGFCNNGTCICNKGWNGENCHIQGCHNDCNGNGVCQLFGGIWKCACDSLHFGDSCLLPIENECDDGIDNDNDGLVDCEDSECCRHQSCTANQMCTAVSHPKDILLKLLPTINANFYQQVKFIIQPHSIQQYADERQFNESLVSVVRGRIVAESGTPLIGVRVAEVRHPPLTGFTLSRRDDSGGIFDLMVNGGRVVTLQFMRKPFEKLEKSFYVQWNEIIYVGDIVMRIGSQLSRKNEEEHSKECRLIHSTHEITPVLFPFWLINQYSGQIIASEMSSQLLVDSLTAYDSIQIPGTGDIFLVYDSSRVDKCQSSLLLELLPHVIPDALRLVHLEIYIAGKYFHNVFSAKPNLTYTFAWDQNNIYEQTMNGLVNAKVSVGYEYIGCDKDIVWIRRSVKLEGRKANRFNLGSWTINVHHHYDVINNILEKGDGSRIYLDATSQVLTTVVGNDQQRPISCPFCNEPASNARLFLPQALCTGSDGSLYIGDYNLIRKLTPSGSLITLLELSISDTVHPYYLALNPKTDSLYISLPLRRQVWKINKEANGDLISNYNIAVGDGSICTDTRCGDDGAADNAQLSFPKGIVFDFEGNLYVIDSRRLSRFRVINGDNQIRTLLMDQKYEPRSCTASNINVTDLKLEWPTSLAFDGQSNSLLVLDSNLVYRISLLTKITSIVIGSLPECEYLKKQDGSIISSHPLIDAKAIAVSPDSTLYIAETNSKRLNQVRALTVDGRLRIIAGRPSKCDCDRLNCPCENVVPTVGHSSFLHSPVAIAVDQSGTLFIADQGNYKIKSLQRLRAFYNPVTRQYRLNSVHTNEVYFFNKNGLHVSTRSLLSALELYNFTYNVDTNLGRLTQITDSGGYSLRIRRINDTETVLESSSGQRTILTFDGFDRTLIRITLPNSSCVKFSYLSGQFLLSKTINSQIWWYEYDELGRAISLINPFGQQITIEEQRFEQGRLITHVYFDGESHSNHSFAIDEFSESGFDNRRAILLSDGIVIESLGSKIYFDSVTHPLLDPHESALLKRKILLPKIDEPHRRELTMRFEWRGYIRRKSRNETRELSRRVLQVGRRPRINGRNFFTIEFNREKNFDIVRNNLDEEIMFIEYNDAGLIVAVKPSNRIRIAHLLLTYDLQGRIKKAKWANSTIDFSYDRRNRITQLAMGPSADLLQRKFLYAKDSHSAPNTVLMPSGEKYHWRYDLSGRVISLKTPSGDIQHYSEHSAINRLIRSRQPSFTNSSFLTSFVDKNLMIEYSTPGGTHSLTFQRDIYGRITQISADSDNIVLHYSQDNGQTQVDSIITLRFFGFIKDTFPEGILKDILKQFSTCYEYDDFFRISSIAASFDSYSLPVLRFEYDARYGRLAKMENFAYLRDGRTRRLLGESVLIESIYDEMDQEKIRKVMIGDERVLEMSIEYHILGWVESVDWVILGSKRPSEKRNYNMDGQLVQYTMGEADDQRWTLHYDLDGRLKAFNDIKVVLGPGGIPQVFGQVVYNIDGNGWTLKRGDLYFTADVYGCIRRAYKVGSIDIEYGYDEQQKVIWRRVGDDIVHRFFYAFPHRPRLISHFLSLQDKSISSILYDENDVPVIMRQSDSYFLILTDADNSVRFIFGSNGSLVKEIIRNPLGATVSDSNPSFYFPLGYLSQFDDPTVGIVMVGDDSRPLDTVIGRFMTTPVAYASSLVDVFNPEFEADPYKLNFIRANVPRKIPNSIDEWMHKMGFHLSYIVPSLSIAPNTAQIVRFLWESPADLCSPIYSSGLSAAFCSLLSKAIHFKQFSTVAKSGMLQLSQIPLLSPIQKVAYSRNDSIGFHELLFIRHRNNSVNFNEMGRWNFIYHVIFSKVLVDKRHGLYVCLLARVRIRSPNPDDSDVVKILNGLFANSTLIKNDEFGLLPISSTILSEVHFATRLSQVNEATYNQLMPFFNVTTHSNELHLIAGRTQIVLHLEADPEHVRAEIIRQRSKYIESLIWENEATAARDGALTRYSWSQTELNELISKGDVDCYSLLFNPGHSIAVLSNQKLWKFIKSRS</sequence>
<feature type="disulfide bond" evidence="4">
    <location>
        <begin position="323"/>
        <end position="332"/>
    </location>
</feature>
<name>A0A158Q2U1_DRAME</name>
<dbReference type="Pfam" id="PF25021">
    <property type="entry name" value="TEN_NHL"/>
    <property type="match status" value="1"/>
</dbReference>
<keyword evidence="5" id="KW-1133">Transmembrane helix</keyword>
<keyword evidence="2" id="KW-0677">Repeat</keyword>
<evidence type="ECO:0000313" key="7">
    <source>
        <dbReference type="EMBL" id="VDN55214.1"/>
    </source>
</evidence>
<keyword evidence="5" id="KW-0812">Transmembrane</keyword>
<dbReference type="Gene3D" id="2.120.10.30">
    <property type="entry name" value="TolB, C-terminal domain"/>
    <property type="match status" value="3"/>
</dbReference>
<dbReference type="Pfam" id="PF25020">
    <property type="entry name" value="TTR_TEN1-4"/>
    <property type="match status" value="1"/>
</dbReference>
<dbReference type="FunFam" id="2.10.25.10:FF:000013">
    <property type="entry name" value="Teneurin transmembrane protein 4"/>
    <property type="match status" value="1"/>
</dbReference>
<accession>A0A158Q2U1</accession>
<feature type="transmembrane region" description="Helical" evidence="5">
    <location>
        <begin position="87"/>
        <end position="107"/>
    </location>
</feature>
<evidence type="ECO:0000256" key="1">
    <source>
        <dbReference type="ARBA" id="ARBA00022536"/>
    </source>
</evidence>
<dbReference type="InterPro" id="IPR057627">
    <property type="entry name" value="FN-plug_TEN1-4"/>
</dbReference>
<dbReference type="InterPro" id="IPR056822">
    <property type="entry name" value="TEN_NHL"/>
</dbReference>
<feature type="domain" description="EGF-like" evidence="6">
    <location>
        <begin position="382"/>
        <end position="415"/>
    </location>
</feature>
<reference evidence="7 9" key="2">
    <citation type="submission" date="2018-11" db="EMBL/GenBank/DDBJ databases">
        <authorList>
            <consortium name="Pathogen Informatics"/>
        </authorList>
    </citation>
    <scope>NUCLEOTIDE SEQUENCE [LARGE SCALE GENOMIC DNA]</scope>
</reference>
<keyword evidence="5" id="KW-0472">Membrane</keyword>